<dbReference type="EMBL" id="APML01000080">
    <property type="protein sequence ID" value="ENH95721.1"/>
    <property type="molecule type" value="Genomic_DNA"/>
</dbReference>
<feature type="transmembrane region" description="Helical" evidence="6">
    <location>
        <begin position="348"/>
        <end position="371"/>
    </location>
</feature>
<gene>
    <name evidence="7" type="ORF">J416_14732</name>
</gene>
<dbReference type="PATRIC" id="fig|1308866.3.peg.2965"/>
<evidence type="ECO:0000313" key="8">
    <source>
        <dbReference type="Proteomes" id="UP000012283"/>
    </source>
</evidence>
<evidence type="ECO:0000256" key="3">
    <source>
        <dbReference type="ARBA" id="ARBA00022692"/>
    </source>
</evidence>
<evidence type="ECO:0000256" key="5">
    <source>
        <dbReference type="ARBA" id="ARBA00023136"/>
    </source>
</evidence>
<keyword evidence="8" id="KW-1185">Reference proteome</keyword>
<comment type="similarity">
    <text evidence="2">Belongs to the UPF0754 family.</text>
</comment>
<keyword evidence="5 6" id="KW-0472">Membrane</keyword>
<evidence type="ECO:0000256" key="1">
    <source>
        <dbReference type="ARBA" id="ARBA00004308"/>
    </source>
</evidence>
<reference evidence="7 8" key="1">
    <citation type="submission" date="2013-03" db="EMBL/GenBank/DDBJ databases">
        <title>Draft genome sequence of Gracibacillus halophilus YIM-C55.5, a moderately halophilic and thermophilic organism from the Xiaochaidamu salt lake.</title>
        <authorList>
            <person name="Sugumar T."/>
            <person name="Polireddy D.R."/>
            <person name="Antony A."/>
            <person name="Madhava Y.R."/>
            <person name="Sivakumar N."/>
        </authorList>
    </citation>
    <scope>NUCLEOTIDE SEQUENCE [LARGE SCALE GENOMIC DNA]</scope>
    <source>
        <strain evidence="7 8">YIM-C55.5</strain>
    </source>
</reference>
<dbReference type="STRING" id="1308866.J416_14732"/>
<dbReference type="Pfam" id="PF04286">
    <property type="entry name" value="DUF445"/>
    <property type="match status" value="1"/>
</dbReference>
<sequence length="372" mass="43267">MNSLWIVLVMTVIGAIIGGVTNSLAIKMLFRPYEAKYLGGWKVPFTPGVIPKRRDLLAKQLGQLVVTHLITSESLQSKLKEPVIRKQLIQQLIHLFHQLKQTHMTLADVVEKYQLPWTQSNVQQQVRKWAVDQYQHLFHDYKDKRLKDLFPFDKSSETWIRYVRSRAISMSESDSTKQRLAEIIDQYAQSKGFFGNMFLSMFSSEDMAERVQTMISTYLQSDEGYEWIRGNLLMEMNALFESPLKRWETYMTSDEAKQKVGDIVETYAPIDSWFHRPISEFLQPMENHVTRHLIPRLADVILDRLQQQMPTLLARLEVEKMVEHQVASFPTERIEQIVLTISKKEFTLITYLGAFLGGIIGLIQGIFYIVFG</sequence>
<accession>N4WR77</accession>
<feature type="transmembrane region" description="Helical" evidence="6">
    <location>
        <begin position="6"/>
        <end position="26"/>
    </location>
</feature>
<comment type="subcellular location">
    <subcellularLocation>
        <location evidence="1">Endomembrane system</location>
    </subcellularLocation>
</comment>
<dbReference type="InterPro" id="IPR007383">
    <property type="entry name" value="DUF445"/>
</dbReference>
<dbReference type="PANTHER" id="PTHR35791">
    <property type="entry name" value="UPF0754 MEMBRANE PROTEIN YHEB"/>
    <property type="match status" value="1"/>
</dbReference>
<organism evidence="7 8">
    <name type="scientific">Gracilibacillus halophilus YIM-C55.5</name>
    <dbReference type="NCBI Taxonomy" id="1308866"/>
    <lineage>
        <taxon>Bacteria</taxon>
        <taxon>Bacillati</taxon>
        <taxon>Bacillota</taxon>
        <taxon>Bacilli</taxon>
        <taxon>Bacillales</taxon>
        <taxon>Bacillaceae</taxon>
        <taxon>Gracilibacillus</taxon>
    </lineage>
</organism>
<dbReference type="GO" id="GO:0012505">
    <property type="term" value="C:endomembrane system"/>
    <property type="evidence" value="ECO:0007669"/>
    <property type="project" value="UniProtKB-SubCell"/>
</dbReference>
<dbReference type="RefSeq" id="WP_003474077.1">
    <property type="nucleotide sequence ID" value="NZ_APML01000080.1"/>
</dbReference>
<keyword evidence="4 6" id="KW-1133">Transmembrane helix</keyword>
<evidence type="ECO:0000313" key="7">
    <source>
        <dbReference type="EMBL" id="ENH95721.1"/>
    </source>
</evidence>
<dbReference type="PANTHER" id="PTHR35791:SF1">
    <property type="entry name" value="UPF0754 MEMBRANE PROTEIN YHEB"/>
    <property type="match status" value="1"/>
</dbReference>
<evidence type="ECO:0000256" key="6">
    <source>
        <dbReference type="SAM" id="Phobius"/>
    </source>
</evidence>
<dbReference type="AlphaFoldDB" id="N4WR77"/>
<proteinExistence type="inferred from homology"/>
<dbReference type="Proteomes" id="UP000012283">
    <property type="component" value="Unassembled WGS sequence"/>
</dbReference>
<protein>
    <submittedName>
        <fullName evidence="7">Uncharacterized protein</fullName>
    </submittedName>
</protein>
<evidence type="ECO:0000256" key="2">
    <source>
        <dbReference type="ARBA" id="ARBA00008053"/>
    </source>
</evidence>
<evidence type="ECO:0000256" key="4">
    <source>
        <dbReference type="ARBA" id="ARBA00022989"/>
    </source>
</evidence>
<keyword evidence="3 6" id="KW-0812">Transmembrane</keyword>
<dbReference type="eggNOG" id="COG4399">
    <property type="taxonomic scope" value="Bacteria"/>
</dbReference>
<comment type="caution">
    <text evidence="7">The sequence shown here is derived from an EMBL/GenBank/DDBJ whole genome shotgun (WGS) entry which is preliminary data.</text>
</comment>
<name>N4WR77_9BACI</name>